<dbReference type="EMBL" id="JASJQH010006888">
    <property type="protein sequence ID" value="KAK9728919.1"/>
    <property type="molecule type" value="Genomic_DNA"/>
</dbReference>
<protein>
    <submittedName>
        <fullName evidence="2">Uncharacterized protein</fullName>
    </submittedName>
</protein>
<reference evidence="2 3" key="1">
    <citation type="submission" date="2023-04" db="EMBL/GenBank/DDBJ databases">
        <title>Genome of Basidiobolus ranarum AG-B5.</title>
        <authorList>
            <person name="Stajich J.E."/>
            <person name="Carter-House D."/>
            <person name="Gryganskyi A."/>
        </authorList>
    </citation>
    <scope>NUCLEOTIDE SEQUENCE [LARGE SCALE GENOMIC DNA]</scope>
    <source>
        <strain evidence="2 3">AG-B5</strain>
    </source>
</reference>
<feature type="signal peptide" evidence="1">
    <location>
        <begin position="1"/>
        <end position="18"/>
    </location>
</feature>
<name>A0ABR2WAW1_9FUNG</name>
<accession>A0ABR2WAW1</accession>
<evidence type="ECO:0000256" key="1">
    <source>
        <dbReference type="SAM" id="SignalP"/>
    </source>
</evidence>
<evidence type="ECO:0000313" key="3">
    <source>
        <dbReference type="Proteomes" id="UP001479436"/>
    </source>
</evidence>
<dbReference type="Proteomes" id="UP001479436">
    <property type="component" value="Unassembled WGS sequence"/>
</dbReference>
<evidence type="ECO:0000313" key="2">
    <source>
        <dbReference type="EMBL" id="KAK9728919.1"/>
    </source>
</evidence>
<sequence length="91" mass="10301">MLKSLIIAFTLLFSISHALPMPSESGTLINQSLPEIRQTDQIDSLSELQLAEDDALFEAELMHLEDDEDYDFTPVNSHNGYLAMSESIWKQ</sequence>
<organism evidence="2 3">
    <name type="scientific">Basidiobolus ranarum</name>
    <dbReference type="NCBI Taxonomy" id="34480"/>
    <lineage>
        <taxon>Eukaryota</taxon>
        <taxon>Fungi</taxon>
        <taxon>Fungi incertae sedis</taxon>
        <taxon>Zoopagomycota</taxon>
        <taxon>Entomophthoromycotina</taxon>
        <taxon>Basidiobolomycetes</taxon>
        <taxon>Basidiobolales</taxon>
        <taxon>Basidiobolaceae</taxon>
        <taxon>Basidiobolus</taxon>
    </lineage>
</organism>
<keyword evidence="1" id="KW-0732">Signal</keyword>
<gene>
    <name evidence="2" type="ORF">K7432_000672</name>
</gene>
<proteinExistence type="predicted"/>
<feature type="chain" id="PRO_5045168705" evidence="1">
    <location>
        <begin position="19"/>
        <end position="91"/>
    </location>
</feature>
<keyword evidence="3" id="KW-1185">Reference proteome</keyword>
<comment type="caution">
    <text evidence="2">The sequence shown here is derived from an EMBL/GenBank/DDBJ whole genome shotgun (WGS) entry which is preliminary data.</text>
</comment>